<keyword evidence="5 8" id="KW-0812">Transmembrane</keyword>
<comment type="subcellular location">
    <subcellularLocation>
        <location evidence="1">Cell inner membrane</location>
        <topology evidence="1">Multi-pass membrane protein</topology>
    </subcellularLocation>
</comment>
<evidence type="ECO:0000313" key="10">
    <source>
        <dbReference type="EMBL" id="OGY79670.1"/>
    </source>
</evidence>
<dbReference type="PRINTS" id="PR00812">
    <property type="entry name" value="BCTERIALGSPF"/>
</dbReference>
<dbReference type="PANTHER" id="PTHR30012">
    <property type="entry name" value="GENERAL SECRETION PATHWAY PROTEIN"/>
    <property type="match status" value="1"/>
</dbReference>
<feature type="domain" description="Type II secretion system protein GspF" evidence="9">
    <location>
        <begin position="272"/>
        <end position="394"/>
    </location>
</feature>
<feature type="domain" description="Type II secretion system protein GspF" evidence="9">
    <location>
        <begin position="71"/>
        <end position="192"/>
    </location>
</feature>
<keyword evidence="4" id="KW-0997">Cell inner membrane</keyword>
<evidence type="ECO:0000256" key="8">
    <source>
        <dbReference type="SAM" id="Phobius"/>
    </source>
</evidence>
<dbReference type="Gene3D" id="1.20.81.30">
    <property type="entry name" value="Type II secretion system (T2SS), domain F"/>
    <property type="match status" value="2"/>
</dbReference>
<dbReference type="STRING" id="1798540.A3B74_02765"/>
<keyword evidence="3" id="KW-1003">Cell membrane</keyword>
<feature type="transmembrane region" description="Helical" evidence="8">
    <location>
        <begin position="211"/>
        <end position="237"/>
    </location>
</feature>
<evidence type="ECO:0000256" key="1">
    <source>
        <dbReference type="ARBA" id="ARBA00004429"/>
    </source>
</evidence>
<sequence length="402" mass="44436">MGLFTYKAKNAEGETFHGTVEAVSESSAQEALIERGLIVIFLRLKIEGTIWETSLHVFNRISAKDIVIFGRQFAVMIEANIPIVRALKILATQTSNKKFRAVINEIAEDVDNGVKLSKAMEKHPEAFDGFFVHIIRAGETTGKLDEVLQYLADQKEKDYDVLNQVKGAMYYPVFVVAGMVAVGIIMMISVIPKLTAILEETGQALPLPTRIFIGFSNFFQSFWWILIFLVLFALLGVRVAISMKAGKLVVDYVKLQIPIFGNIYNKVYLARFSRSFATLLASGVPLTEALQITADVVDNAFYQKVLGKTIQAVTGGESVATEINKASKIPSMVGQMMRIGEETGKLDQVLVKMAEFYEKEVDALVRGLVRLVEPIIIILLGLGVFTLVVAILLPLYNLSGAF</sequence>
<name>A0A1G2AUH7_9BACT</name>
<dbReference type="InterPro" id="IPR042094">
    <property type="entry name" value="T2SS_GspF_sf"/>
</dbReference>
<evidence type="ECO:0000256" key="2">
    <source>
        <dbReference type="ARBA" id="ARBA00005745"/>
    </source>
</evidence>
<organism evidence="10 11">
    <name type="scientific">Candidatus Kerfeldbacteria bacterium RIFCSPHIGHO2_02_FULL_42_14</name>
    <dbReference type="NCBI Taxonomy" id="1798540"/>
    <lineage>
        <taxon>Bacteria</taxon>
        <taxon>Candidatus Kerfeldiibacteriota</taxon>
    </lineage>
</organism>
<gene>
    <name evidence="10" type="ORF">A3B74_02765</name>
</gene>
<evidence type="ECO:0000256" key="4">
    <source>
        <dbReference type="ARBA" id="ARBA00022519"/>
    </source>
</evidence>
<dbReference type="Proteomes" id="UP000177165">
    <property type="component" value="Unassembled WGS sequence"/>
</dbReference>
<keyword evidence="6 8" id="KW-1133">Transmembrane helix</keyword>
<evidence type="ECO:0000256" key="6">
    <source>
        <dbReference type="ARBA" id="ARBA00022989"/>
    </source>
</evidence>
<reference evidence="10 11" key="1">
    <citation type="journal article" date="2016" name="Nat. Commun.">
        <title>Thousands of microbial genomes shed light on interconnected biogeochemical processes in an aquifer system.</title>
        <authorList>
            <person name="Anantharaman K."/>
            <person name="Brown C.T."/>
            <person name="Hug L.A."/>
            <person name="Sharon I."/>
            <person name="Castelle C.J."/>
            <person name="Probst A.J."/>
            <person name="Thomas B.C."/>
            <person name="Singh A."/>
            <person name="Wilkins M.J."/>
            <person name="Karaoz U."/>
            <person name="Brodie E.L."/>
            <person name="Williams K.H."/>
            <person name="Hubbard S.S."/>
            <person name="Banfield J.F."/>
        </authorList>
    </citation>
    <scope>NUCLEOTIDE SEQUENCE [LARGE SCALE GENOMIC DNA]</scope>
</reference>
<evidence type="ECO:0000256" key="7">
    <source>
        <dbReference type="ARBA" id="ARBA00023136"/>
    </source>
</evidence>
<keyword evidence="7 8" id="KW-0472">Membrane</keyword>
<accession>A0A1G2AUH7</accession>
<dbReference type="InterPro" id="IPR003004">
    <property type="entry name" value="GspF/PilC"/>
</dbReference>
<feature type="transmembrane region" description="Helical" evidence="8">
    <location>
        <begin position="375"/>
        <end position="396"/>
    </location>
</feature>
<evidence type="ECO:0000256" key="5">
    <source>
        <dbReference type="ARBA" id="ARBA00022692"/>
    </source>
</evidence>
<dbReference type="Pfam" id="PF00482">
    <property type="entry name" value="T2SSF"/>
    <property type="match status" value="2"/>
</dbReference>
<dbReference type="InterPro" id="IPR018076">
    <property type="entry name" value="T2SS_GspF_dom"/>
</dbReference>
<comment type="similarity">
    <text evidence="2">Belongs to the GSP F family.</text>
</comment>
<dbReference type="EMBL" id="MHKB01000008">
    <property type="protein sequence ID" value="OGY79670.1"/>
    <property type="molecule type" value="Genomic_DNA"/>
</dbReference>
<dbReference type="PANTHER" id="PTHR30012:SF0">
    <property type="entry name" value="TYPE II SECRETION SYSTEM PROTEIN F-RELATED"/>
    <property type="match status" value="1"/>
</dbReference>
<feature type="transmembrane region" description="Helical" evidence="8">
    <location>
        <begin position="169"/>
        <end position="191"/>
    </location>
</feature>
<evidence type="ECO:0000259" key="9">
    <source>
        <dbReference type="Pfam" id="PF00482"/>
    </source>
</evidence>
<dbReference type="GO" id="GO:0005886">
    <property type="term" value="C:plasma membrane"/>
    <property type="evidence" value="ECO:0007669"/>
    <property type="project" value="UniProtKB-SubCell"/>
</dbReference>
<proteinExistence type="inferred from homology"/>
<protein>
    <recommendedName>
        <fullName evidence="9">Type II secretion system protein GspF domain-containing protein</fullName>
    </recommendedName>
</protein>
<dbReference type="FunFam" id="1.20.81.30:FF:000001">
    <property type="entry name" value="Type II secretion system protein F"/>
    <property type="match status" value="2"/>
</dbReference>
<comment type="caution">
    <text evidence="10">The sequence shown here is derived from an EMBL/GenBank/DDBJ whole genome shotgun (WGS) entry which is preliminary data.</text>
</comment>
<dbReference type="AlphaFoldDB" id="A0A1G2AUH7"/>
<evidence type="ECO:0000313" key="11">
    <source>
        <dbReference type="Proteomes" id="UP000177165"/>
    </source>
</evidence>
<evidence type="ECO:0000256" key="3">
    <source>
        <dbReference type="ARBA" id="ARBA00022475"/>
    </source>
</evidence>